<evidence type="ECO:0000256" key="1">
    <source>
        <dbReference type="SAM" id="MobiDB-lite"/>
    </source>
</evidence>
<gene>
    <name evidence="2" type="ORF">ACHAWU_008160</name>
</gene>
<keyword evidence="3" id="KW-1185">Reference proteome</keyword>
<feature type="compositionally biased region" description="Polar residues" evidence="1">
    <location>
        <begin position="123"/>
        <end position="133"/>
    </location>
</feature>
<feature type="region of interest" description="Disordered" evidence="1">
    <location>
        <begin position="102"/>
        <end position="177"/>
    </location>
</feature>
<feature type="compositionally biased region" description="Basic and acidic residues" evidence="1">
    <location>
        <begin position="109"/>
        <end position="122"/>
    </location>
</feature>
<dbReference type="AlphaFoldDB" id="A0ABD3MJV7"/>
<dbReference type="Proteomes" id="UP001530293">
    <property type="component" value="Unassembled WGS sequence"/>
</dbReference>
<evidence type="ECO:0000313" key="3">
    <source>
        <dbReference type="Proteomes" id="UP001530293"/>
    </source>
</evidence>
<reference evidence="2 3" key="1">
    <citation type="submission" date="2024-10" db="EMBL/GenBank/DDBJ databases">
        <title>Updated reference genomes for cyclostephanoid diatoms.</title>
        <authorList>
            <person name="Roberts W.R."/>
            <person name="Alverson A.J."/>
        </authorList>
    </citation>
    <scope>NUCLEOTIDE SEQUENCE [LARGE SCALE GENOMIC DNA]</scope>
    <source>
        <strain evidence="2 3">AJA232-27</strain>
    </source>
</reference>
<accession>A0ABD3MJV7</accession>
<organism evidence="2 3">
    <name type="scientific">Discostella pseudostelligera</name>
    <dbReference type="NCBI Taxonomy" id="259834"/>
    <lineage>
        <taxon>Eukaryota</taxon>
        <taxon>Sar</taxon>
        <taxon>Stramenopiles</taxon>
        <taxon>Ochrophyta</taxon>
        <taxon>Bacillariophyta</taxon>
        <taxon>Coscinodiscophyceae</taxon>
        <taxon>Thalassiosirophycidae</taxon>
        <taxon>Stephanodiscales</taxon>
        <taxon>Stephanodiscaceae</taxon>
        <taxon>Discostella</taxon>
    </lineage>
</organism>
<name>A0ABD3MJV7_9STRA</name>
<proteinExistence type="predicted"/>
<comment type="caution">
    <text evidence="2">The sequence shown here is derived from an EMBL/GenBank/DDBJ whole genome shotgun (WGS) entry which is preliminary data.</text>
</comment>
<protein>
    <submittedName>
        <fullName evidence="2">Uncharacterized protein</fullName>
    </submittedName>
</protein>
<dbReference type="EMBL" id="JALLBG020000135">
    <property type="protein sequence ID" value="KAL3762457.1"/>
    <property type="molecule type" value="Genomic_DNA"/>
</dbReference>
<sequence length="206" mass="23242">MTNTAAIVVEDEPIHEIYSCLIGKPISPQFSAAVCYEAKGRAAASGSTSPVIGSCRRGNHRNSHNRGEATVIPLDNHGNCSKEPTSQFMKFYQKSCRSQEQCSGGIVDTRNRRADRTKDPYSKDTSPSSQIKSNRGIKVNNPKTQQPIIETTKSHTQSTGTTKSERRRTAKRERERQIHTDKRIRFMLHSDFSEHDYELLYNGLNR</sequence>
<evidence type="ECO:0000313" key="2">
    <source>
        <dbReference type="EMBL" id="KAL3762457.1"/>
    </source>
</evidence>